<dbReference type="EMBL" id="JAACXV010000002">
    <property type="protein sequence ID" value="KAF7287851.1"/>
    <property type="molecule type" value="Genomic_DNA"/>
</dbReference>
<evidence type="ECO:0000313" key="9">
    <source>
        <dbReference type="Proteomes" id="UP000625711"/>
    </source>
</evidence>
<dbReference type="AlphaFoldDB" id="A0A834MM55"/>
<keyword evidence="5" id="KW-0221">Differentiation</keyword>
<dbReference type="InterPro" id="IPR009685">
    <property type="entry name" value="MEA1"/>
</dbReference>
<feature type="compositionally biased region" description="Polar residues" evidence="7">
    <location>
        <begin position="1"/>
        <end position="30"/>
    </location>
</feature>
<keyword evidence="3" id="KW-0217">Developmental protein</keyword>
<name>A0A834MM55_RHYFE</name>
<dbReference type="GO" id="GO:0030154">
    <property type="term" value="P:cell differentiation"/>
    <property type="evidence" value="ECO:0007669"/>
    <property type="project" value="UniProtKB-KW"/>
</dbReference>
<accession>A0A834MM55</accession>
<comment type="caution">
    <text evidence="8">The sequence shown here is derived from an EMBL/GenBank/DDBJ whole genome shotgun (WGS) entry which is preliminary data.</text>
</comment>
<evidence type="ECO:0000256" key="3">
    <source>
        <dbReference type="ARBA" id="ARBA00022473"/>
    </source>
</evidence>
<evidence type="ECO:0000256" key="4">
    <source>
        <dbReference type="ARBA" id="ARBA00022553"/>
    </source>
</evidence>
<feature type="region of interest" description="Disordered" evidence="7">
    <location>
        <begin position="1"/>
        <end position="91"/>
    </location>
</feature>
<keyword evidence="9" id="KW-1185">Reference proteome</keyword>
<evidence type="ECO:0000256" key="7">
    <source>
        <dbReference type="SAM" id="MobiDB-lite"/>
    </source>
</evidence>
<dbReference type="Proteomes" id="UP000625711">
    <property type="component" value="Unassembled WGS sequence"/>
</dbReference>
<dbReference type="GO" id="GO:0007283">
    <property type="term" value="P:spermatogenesis"/>
    <property type="evidence" value="ECO:0007669"/>
    <property type="project" value="UniProtKB-KW"/>
</dbReference>
<dbReference type="Pfam" id="PF06910">
    <property type="entry name" value="MEA1"/>
    <property type="match status" value="1"/>
</dbReference>
<feature type="compositionally biased region" description="Polar residues" evidence="7">
    <location>
        <begin position="76"/>
        <end position="86"/>
    </location>
</feature>
<evidence type="ECO:0000313" key="8">
    <source>
        <dbReference type="EMBL" id="KAF7287851.1"/>
    </source>
</evidence>
<keyword evidence="6" id="KW-0744">Spermatogenesis</keyword>
<protein>
    <recommendedName>
        <fullName evidence="2">Male-enhanced antigen 1</fullName>
    </recommendedName>
</protein>
<comment type="function">
    <text evidence="1">May play an important role in spermatogenesis and/or testis development.</text>
</comment>
<organism evidence="8 9">
    <name type="scientific">Rhynchophorus ferrugineus</name>
    <name type="common">Red palm weevil</name>
    <name type="synonym">Curculio ferrugineus</name>
    <dbReference type="NCBI Taxonomy" id="354439"/>
    <lineage>
        <taxon>Eukaryota</taxon>
        <taxon>Metazoa</taxon>
        <taxon>Ecdysozoa</taxon>
        <taxon>Arthropoda</taxon>
        <taxon>Hexapoda</taxon>
        <taxon>Insecta</taxon>
        <taxon>Pterygota</taxon>
        <taxon>Neoptera</taxon>
        <taxon>Endopterygota</taxon>
        <taxon>Coleoptera</taxon>
        <taxon>Polyphaga</taxon>
        <taxon>Cucujiformia</taxon>
        <taxon>Curculionidae</taxon>
        <taxon>Dryophthorinae</taxon>
        <taxon>Rhynchophorus</taxon>
    </lineage>
</organism>
<evidence type="ECO:0000256" key="6">
    <source>
        <dbReference type="ARBA" id="ARBA00022871"/>
    </source>
</evidence>
<evidence type="ECO:0000256" key="2">
    <source>
        <dbReference type="ARBA" id="ARBA00022245"/>
    </source>
</evidence>
<dbReference type="PANTHER" id="PTHR17005">
    <property type="entry name" value="MALE-ENHANCED ANTIGEN-1"/>
    <property type="match status" value="1"/>
</dbReference>
<proteinExistence type="predicted"/>
<keyword evidence="4" id="KW-0597">Phosphoprotein</keyword>
<sequence>MVNNESSLLNNTPKNEEITSNADLEQPQGNDSDSDSEGGYEDRLGNYTLLSQHPIDGDLIYDSDSVDTDTEEQNDNDSGNTASGVSTIPVPDIVPSDIEILEDVWAQPGPIEVDIDMTQKKIDLVKEVMLNVQLPNESIPDWAKNVPEQEWKEHLLKKLNKK</sequence>
<dbReference type="OrthoDB" id="5593200at2759"/>
<gene>
    <name evidence="8" type="ORF">GWI33_000202</name>
</gene>
<reference evidence="8" key="1">
    <citation type="submission" date="2020-08" db="EMBL/GenBank/DDBJ databases">
        <title>Genome sequencing and assembly of the red palm weevil Rhynchophorus ferrugineus.</title>
        <authorList>
            <person name="Dias G.B."/>
            <person name="Bergman C.M."/>
            <person name="Manee M."/>
        </authorList>
    </citation>
    <scope>NUCLEOTIDE SEQUENCE</scope>
    <source>
        <strain evidence="8">AA-2017</strain>
        <tissue evidence="8">Whole larva</tissue>
    </source>
</reference>
<feature type="compositionally biased region" description="Acidic residues" evidence="7">
    <location>
        <begin position="59"/>
        <end position="75"/>
    </location>
</feature>
<evidence type="ECO:0000256" key="5">
    <source>
        <dbReference type="ARBA" id="ARBA00022782"/>
    </source>
</evidence>
<evidence type="ECO:0000256" key="1">
    <source>
        <dbReference type="ARBA" id="ARBA00002540"/>
    </source>
</evidence>